<dbReference type="NCBIfam" id="TIGR03757">
    <property type="entry name" value="conj_TIGR03757"/>
    <property type="match status" value="1"/>
</dbReference>
<dbReference type="Proteomes" id="UP000015455">
    <property type="component" value="Unassembled WGS sequence"/>
</dbReference>
<name>T0B0I0_9RHOO</name>
<proteinExistence type="predicted"/>
<dbReference type="EMBL" id="ATJV01000046">
    <property type="protein sequence ID" value="EPZ16338.1"/>
    <property type="molecule type" value="Genomic_DNA"/>
</dbReference>
<comment type="caution">
    <text evidence="1">The sequence shown here is derived from an EMBL/GenBank/DDBJ whole genome shotgun (WGS) entry which is preliminary data.</text>
</comment>
<dbReference type="InterPro" id="IPR011090">
    <property type="entry name" value="Integr_conj_element_PFL4709"/>
</dbReference>
<dbReference type="AlphaFoldDB" id="T0B0I0"/>
<gene>
    <name evidence="1" type="ORF">M622_13205</name>
</gene>
<reference evidence="1 2" key="1">
    <citation type="submission" date="2013-06" db="EMBL/GenBank/DDBJ databases">
        <title>Draft genome sequence of Thauera terpenica.</title>
        <authorList>
            <person name="Liu B."/>
            <person name="Frostegard A.H."/>
            <person name="Shapleigh J.P."/>
        </authorList>
    </citation>
    <scope>NUCLEOTIDE SEQUENCE [LARGE SCALE GENOMIC DNA]</scope>
    <source>
        <strain evidence="1 2">58Eu</strain>
    </source>
</reference>
<dbReference type="PATRIC" id="fig|1348657.5.peg.1178"/>
<dbReference type="STRING" id="1348657.M622_13205"/>
<evidence type="ECO:0000313" key="1">
    <source>
        <dbReference type="EMBL" id="EPZ16338.1"/>
    </source>
</evidence>
<dbReference type="eggNOG" id="ENOG502ZC0F">
    <property type="taxonomic scope" value="Bacteria"/>
</dbReference>
<evidence type="ECO:0000313" key="2">
    <source>
        <dbReference type="Proteomes" id="UP000015455"/>
    </source>
</evidence>
<accession>T0B0I0</accession>
<dbReference type="Pfam" id="PF07511">
    <property type="entry name" value="DUF1525"/>
    <property type="match status" value="1"/>
</dbReference>
<sequence>MGIAFDYESASTPRRRAVPAHSLNLPGASRRPLAARVTAGLCAALLGPIAAAADVLVVTDSRHPVQASAGVRVIELDQAARIESELAAHLPSDPRQAAALVRQRLHAGGEALQRRIGHAYQGVAEAWGLGVVRIPAVVVDRQYVVYGEPDVPRAVARIDAYRSTRP</sequence>
<organism evidence="1 2">
    <name type="scientific">Thauera terpenica 58Eu</name>
    <dbReference type="NCBI Taxonomy" id="1348657"/>
    <lineage>
        <taxon>Bacteria</taxon>
        <taxon>Pseudomonadati</taxon>
        <taxon>Pseudomonadota</taxon>
        <taxon>Betaproteobacteria</taxon>
        <taxon>Rhodocyclales</taxon>
        <taxon>Zoogloeaceae</taxon>
        <taxon>Thauera</taxon>
    </lineage>
</organism>
<protein>
    <submittedName>
        <fullName evidence="1">Integrating conjugative element protein</fullName>
    </submittedName>
</protein>
<keyword evidence="2" id="KW-1185">Reference proteome</keyword>